<dbReference type="AlphaFoldDB" id="A0A9N8VP24"/>
<comment type="subcellular location">
    <subcellularLocation>
        <location evidence="2">Chromosome</location>
        <location evidence="2">Centromere</location>
        <location evidence="2">Kinetochore</location>
    </subcellularLocation>
    <subcellularLocation>
        <location evidence="1">Nucleus</location>
    </subcellularLocation>
</comment>
<dbReference type="GO" id="GO:0005654">
    <property type="term" value="C:nucleoplasm"/>
    <property type="evidence" value="ECO:0007669"/>
    <property type="project" value="TreeGrafter"/>
</dbReference>
<comment type="similarity">
    <text evidence="7">Belongs to the CENP-W/WIP1 family.</text>
</comment>
<dbReference type="GO" id="GO:0003677">
    <property type="term" value="F:DNA binding"/>
    <property type="evidence" value="ECO:0007669"/>
    <property type="project" value="InterPro"/>
</dbReference>
<dbReference type="CDD" id="cd13732">
    <property type="entry name" value="HFD_CENP-W"/>
    <property type="match status" value="1"/>
</dbReference>
<dbReference type="GO" id="GO:0000278">
    <property type="term" value="P:mitotic cell cycle"/>
    <property type="evidence" value="ECO:0007669"/>
    <property type="project" value="InterPro"/>
</dbReference>
<dbReference type="GO" id="GO:0000776">
    <property type="term" value="C:kinetochore"/>
    <property type="evidence" value="ECO:0007669"/>
    <property type="project" value="UniProtKB-KW"/>
</dbReference>
<dbReference type="Pfam" id="PF15510">
    <property type="entry name" value="CENP-W"/>
    <property type="match status" value="1"/>
</dbReference>
<organism evidence="8 9">
    <name type="scientific">Diversispora eburnea</name>
    <dbReference type="NCBI Taxonomy" id="1213867"/>
    <lineage>
        <taxon>Eukaryota</taxon>
        <taxon>Fungi</taxon>
        <taxon>Fungi incertae sedis</taxon>
        <taxon>Mucoromycota</taxon>
        <taxon>Glomeromycotina</taxon>
        <taxon>Glomeromycetes</taxon>
        <taxon>Diversisporales</taxon>
        <taxon>Diversisporaceae</taxon>
        <taxon>Diversispora</taxon>
    </lineage>
</organism>
<keyword evidence="6" id="KW-0137">Centromere</keyword>
<dbReference type="InterPro" id="IPR028847">
    <property type="entry name" value="CENP-W"/>
</dbReference>
<sequence>MISRATVKKIIKSHQNKALSKNVDIMIYLACILFLKRLAEGANEASGNGIIQQRHILAVLEKVLQEFKGQ</sequence>
<dbReference type="PANTHER" id="PTHR34832">
    <property type="entry name" value="CENTROMERE PROTEIN W"/>
    <property type="match status" value="1"/>
</dbReference>
<keyword evidence="3" id="KW-0158">Chromosome</keyword>
<dbReference type="Proteomes" id="UP000789706">
    <property type="component" value="Unassembled WGS sequence"/>
</dbReference>
<protein>
    <submittedName>
        <fullName evidence="8">3439_t:CDS:1</fullName>
    </submittedName>
</protein>
<dbReference type="PANTHER" id="PTHR34832:SF1">
    <property type="entry name" value="CENTROMERE PROTEIN W"/>
    <property type="match status" value="1"/>
</dbReference>
<dbReference type="GO" id="GO:0046982">
    <property type="term" value="F:protein heterodimerization activity"/>
    <property type="evidence" value="ECO:0007669"/>
    <property type="project" value="InterPro"/>
</dbReference>
<dbReference type="InterPro" id="IPR052484">
    <property type="entry name" value="CENP-W/WIP1"/>
</dbReference>
<dbReference type="SUPFAM" id="SSF47113">
    <property type="entry name" value="Histone-fold"/>
    <property type="match status" value="1"/>
</dbReference>
<evidence type="ECO:0000256" key="7">
    <source>
        <dbReference type="ARBA" id="ARBA00038432"/>
    </source>
</evidence>
<evidence type="ECO:0000256" key="5">
    <source>
        <dbReference type="ARBA" id="ARBA00023242"/>
    </source>
</evidence>
<evidence type="ECO:0000256" key="6">
    <source>
        <dbReference type="ARBA" id="ARBA00023328"/>
    </source>
</evidence>
<accession>A0A9N8VP24</accession>
<evidence type="ECO:0000256" key="3">
    <source>
        <dbReference type="ARBA" id="ARBA00022454"/>
    </source>
</evidence>
<evidence type="ECO:0000256" key="4">
    <source>
        <dbReference type="ARBA" id="ARBA00022838"/>
    </source>
</evidence>
<evidence type="ECO:0000256" key="2">
    <source>
        <dbReference type="ARBA" id="ARBA00004629"/>
    </source>
</evidence>
<keyword evidence="5" id="KW-0539">Nucleus</keyword>
<keyword evidence="9" id="KW-1185">Reference proteome</keyword>
<evidence type="ECO:0000313" key="9">
    <source>
        <dbReference type="Proteomes" id="UP000789706"/>
    </source>
</evidence>
<name>A0A9N8VP24_9GLOM</name>
<evidence type="ECO:0000313" key="8">
    <source>
        <dbReference type="EMBL" id="CAG8457087.1"/>
    </source>
</evidence>
<dbReference type="InterPro" id="IPR009072">
    <property type="entry name" value="Histone-fold"/>
</dbReference>
<dbReference type="GO" id="GO:0007059">
    <property type="term" value="P:chromosome segregation"/>
    <property type="evidence" value="ECO:0007669"/>
    <property type="project" value="TreeGrafter"/>
</dbReference>
<keyword evidence="4" id="KW-0995">Kinetochore</keyword>
<dbReference type="EMBL" id="CAJVPK010000135">
    <property type="protein sequence ID" value="CAG8457087.1"/>
    <property type="molecule type" value="Genomic_DNA"/>
</dbReference>
<gene>
    <name evidence="8" type="ORF">DEBURN_LOCUS2474</name>
</gene>
<dbReference type="GO" id="GO:0051382">
    <property type="term" value="P:kinetochore assembly"/>
    <property type="evidence" value="ECO:0007669"/>
    <property type="project" value="InterPro"/>
</dbReference>
<proteinExistence type="inferred from homology"/>
<comment type="caution">
    <text evidence="8">The sequence shown here is derived from an EMBL/GenBank/DDBJ whole genome shotgun (WGS) entry which is preliminary data.</text>
</comment>
<dbReference type="OrthoDB" id="2543597at2759"/>
<evidence type="ECO:0000256" key="1">
    <source>
        <dbReference type="ARBA" id="ARBA00004123"/>
    </source>
</evidence>
<dbReference type="Gene3D" id="1.10.20.10">
    <property type="entry name" value="Histone, subunit A"/>
    <property type="match status" value="1"/>
</dbReference>
<reference evidence="8" key="1">
    <citation type="submission" date="2021-06" db="EMBL/GenBank/DDBJ databases">
        <authorList>
            <person name="Kallberg Y."/>
            <person name="Tangrot J."/>
            <person name="Rosling A."/>
        </authorList>
    </citation>
    <scope>NUCLEOTIDE SEQUENCE</scope>
    <source>
        <strain evidence="8">AZ414A</strain>
    </source>
</reference>